<dbReference type="EMBL" id="CP006731">
    <property type="protein sequence ID" value="AHB69861.1"/>
    <property type="molecule type" value="Genomic_DNA"/>
</dbReference>
<gene>
    <name evidence="1" type="ORF">P262_02117</name>
</gene>
<organism evidence="1 2">
    <name type="scientific">Cronobacter malonaticus</name>
    <dbReference type="NCBI Taxonomy" id="413503"/>
    <lineage>
        <taxon>Bacteria</taxon>
        <taxon>Pseudomonadati</taxon>
        <taxon>Pseudomonadota</taxon>
        <taxon>Gammaproteobacteria</taxon>
        <taxon>Enterobacterales</taxon>
        <taxon>Enterobacteriaceae</taxon>
        <taxon>Cronobacter</taxon>
    </lineage>
</organism>
<evidence type="ECO:0000313" key="2">
    <source>
        <dbReference type="Proteomes" id="UP000018545"/>
    </source>
</evidence>
<protein>
    <submittedName>
        <fullName evidence="1">Uncharacterized protein</fullName>
    </submittedName>
</protein>
<sequence>MLTGEKIKFSAWLFWRYRYGRLRMEISQAKNDLLPFPRLTRFFCGLSCFFVIKK</sequence>
<dbReference type="Proteomes" id="UP000018545">
    <property type="component" value="Chromosome"/>
</dbReference>
<evidence type="ECO:0000313" key="1">
    <source>
        <dbReference type="EMBL" id="AHB69861.1"/>
    </source>
</evidence>
<dbReference type="KEGG" id="csi:P262_02117"/>
<reference evidence="1 2" key="1">
    <citation type="journal article" date="2014" name="Genome Announc.">
        <title>Complete Genome Sequence of Cronobacter sakazakii Strain CMCC 45402.</title>
        <authorList>
            <person name="Zhao Z."/>
            <person name="Wang L."/>
            <person name="Wang B."/>
            <person name="Liang H."/>
            <person name="Ye Q."/>
            <person name="Zeng M."/>
        </authorList>
    </citation>
    <scope>NUCLEOTIDE SEQUENCE [LARGE SCALE GENOMIC DNA]</scope>
    <source>
        <strain evidence="2">45402</strain>
    </source>
</reference>
<name>V5TX30_9ENTR</name>
<proteinExistence type="predicted"/>
<dbReference type="PATRIC" id="fig|1401659.3.peg.1490"/>
<dbReference type="HOGENOM" id="CLU_3042530_0_0_6"/>
<dbReference type="AlphaFoldDB" id="V5TX30"/>
<accession>V5TX30</accession>